<sequence>MAIPESSPATHKIYREALADWLDIRFSLETSAIKFQKINDEHYATLEKIKQDKRIDENTRKRLLAEVRSEIRGIDNKLLYHREQLERMNNGLQGTGVCVVPIHRVLDRLD</sequence>
<protein>
    <submittedName>
        <fullName evidence="1">Uncharacterized protein</fullName>
    </submittedName>
</protein>
<keyword evidence="2" id="KW-1185">Reference proteome</keyword>
<evidence type="ECO:0000313" key="1">
    <source>
        <dbReference type="EMBL" id="CUS07958.1"/>
    </source>
</evidence>
<name>A0A292PMX6_9PEZI</name>
<proteinExistence type="predicted"/>
<dbReference type="AlphaFoldDB" id="A0A292PMX6"/>
<dbReference type="Proteomes" id="UP001412239">
    <property type="component" value="Unassembled WGS sequence"/>
</dbReference>
<accession>A0A292PMX6</accession>
<gene>
    <name evidence="1" type="ORF">GSTUAT00007952001</name>
</gene>
<organism evidence="1 2">
    <name type="scientific">Tuber aestivum</name>
    <name type="common">summer truffle</name>
    <dbReference type="NCBI Taxonomy" id="59557"/>
    <lineage>
        <taxon>Eukaryota</taxon>
        <taxon>Fungi</taxon>
        <taxon>Dikarya</taxon>
        <taxon>Ascomycota</taxon>
        <taxon>Pezizomycotina</taxon>
        <taxon>Pezizomycetes</taxon>
        <taxon>Pezizales</taxon>
        <taxon>Tuberaceae</taxon>
        <taxon>Tuber</taxon>
    </lineage>
</organism>
<evidence type="ECO:0000313" key="2">
    <source>
        <dbReference type="Proteomes" id="UP001412239"/>
    </source>
</evidence>
<reference evidence="1" key="1">
    <citation type="submission" date="2015-10" db="EMBL/GenBank/DDBJ databases">
        <authorList>
            <person name="Regsiter A."/>
            <person name="william w."/>
        </authorList>
    </citation>
    <scope>NUCLEOTIDE SEQUENCE</scope>
    <source>
        <strain evidence="1">Montdore</strain>
    </source>
</reference>
<dbReference type="EMBL" id="LN891157">
    <property type="protein sequence ID" value="CUS07958.1"/>
    <property type="molecule type" value="Genomic_DNA"/>
</dbReference>